<accession>Q10YN9</accession>
<dbReference type="HOGENOM" id="CLU_029537_5_0_3"/>
<dbReference type="EMBL" id="CP000393">
    <property type="protein sequence ID" value="ABG52635.1"/>
    <property type="molecule type" value="Genomic_DNA"/>
</dbReference>
<dbReference type="STRING" id="203124.Tery_3549"/>
<dbReference type="RefSeq" id="WP_011612976.1">
    <property type="nucleotide sequence ID" value="NC_008312.1"/>
</dbReference>
<evidence type="ECO:0000313" key="1">
    <source>
        <dbReference type="EMBL" id="ABG52635.1"/>
    </source>
</evidence>
<dbReference type="ESTHER" id="triei-q10yn9">
    <property type="family name" value="Lipase_2"/>
</dbReference>
<dbReference type="Pfam" id="PF02089">
    <property type="entry name" value="Palm_thioest"/>
    <property type="match status" value="1"/>
</dbReference>
<name>Q10YN9_TRIEI</name>
<dbReference type="eggNOG" id="COG1075">
    <property type="taxonomic scope" value="Bacteria"/>
</dbReference>
<dbReference type="OrthoDB" id="9765872at2"/>
<dbReference type="KEGG" id="ter:Tery_3549"/>
<organism evidence="1">
    <name type="scientific">Trichodesmium erythraeum (strain IMS101)</name>
    <dbReference type="NCBI Taxonomy" id="203124"/>
    <lineage>
        <taxon>Bacteria</taxon>
        <taxon>Bacillati</taxon>
        <taxon>Cyanobacteriota</taxon>
        <taxon>Cyanophyceae</taxon>
        <taxon>Oscillatoriophycideae</taxon>
        <taxon>Oscillatoriales</taxon>
        <taxon>Microcoleaceae</taxon>
        <taxon>Trichodesmium</taxon>
    </lineage>
</organism>
<gene>
    <name evidence="1" type="ordered locus">Tery_3549</name>
</gene>
<dbReference type="PANTHER" id="PTHR37946:SF1">
    <property type="entry name" value="SLL1969 PROTEIN"/>
    <property type="match status" value="1"/>
</dbReference>
<reference evidence="1" key="1">
    <citation type="submission" date="2006-06" db="EMBL/GenBank/DDBJ databases">
        <title>Complete sequence of Trichodesmium erythraeum IMS101.</title>
        <authorList>
            <consortium name="US DOE Joint Genome Institute"/>
            <person name="Copeland A."/>
            <person name="Lucas S."/>
            <person name="Lapidus A."/>
            <person name="Barry K."/>
            <person name="Detter J.C."/>
            <person name="Glavina del Rio T."/>
            <person name="Hammon N."/>
            <person name="Israni S."/>
            <person name="Dalin E."/>
            <person name="Tice H."/>
            <person name="Pitluck S."/>
            <person name="Kiss H."/>
            <person name="Munk A.C."/>
            <person name="Brettin T."/>
            <person name="Bruce D."/>
            <person name="Han C."/>
            <person name="Tapia R."/>
            <person name="Gilna P."/>
            <person name="Schmutz J."/>
            <person name="Larimer F."/>
            <person name="Land M."/>
            <person name="Hauser L."/>
            <person name="Kyrpides N."/>
            <person name="Kim E."/>
            <person name="Richardson P."/>
        </authorList>
    </citation>
    <scope>NUCLEOTIDE SEQUENCE [LARGE SCALE GENOMIC DNA]</scope>
    <source>
        <strain evidence="1">IMS101</strain>
    </source>
</reference>
<proteinExistence type="predicted"/>
<dbReference type="PANTHER" id="PTHR37946">
    <property type="entry name" value="SLL1969 PROTEIN"/>
    <property type="match status" value="1"/>
</dbReference>
<dbReference type="Gene3D" id="3.40.50.1820">
    <property type="entry name" value="alpha/beta hydrolase"/>
    <property type="match status" value="1"/>
</dbReference>
<protein>
    <submittedName>
        <fullName evidence="1">Lipase, class 2</fullName>
    </submittedName>
</protein>
<dbReference type="SUPFAM" id="SSF53474">
    <property type="entry name" value="alpha/beta-Hydrolases"/>
    <property type="match status" value="1"/>
</dbReference>
<dbReference type="InterPro" id="IPR029058">
    <property type="entry name" value="AB_hydrolase_fold"/>
</dbReference>
<sequence length="211" mass="23946">MESLNKPNPVLLIHGIFDTIKIFDKMSRYLKKLGWEVYSVNLIPNYGILGLDKLAEQVANYVDKTFPPNQPFDLIGFSMGGIVSRYYVQRLGGIDKIERFITISSPHNGTLTGYVLGLPAPIQMRPKSYFLQDINQDIALLDRINFTSIWTPYDAMILPARSSQLPVGRDIKIDVLFHAWMVSSGKVLKVISEELKAEPKSKLTMSFYDRS</sequence>
<dbReference type="AlphaFoldDB" id="Q10YN9"/>